<dbReference type="GO" id="GO:0006352">
    <property type="term" value="P:DNA-templated transcription initiation"/>
    <property type="evidence" value="ECO:0007669"/>
    <property type="project" value="InterPro"/>
</dbReference>
<feature type="domain" description="RNA polymerase sigma-70 region 2" evidence="2">
    <location>
        <begin position="49"/>
        <end position="92"/>
    </location>
</feature>
<name>A0A1U7CII8_9BACT</name>
<keyword evidence="4" id="KW-1185">Reference proteome</keyword>
<dbReference type="Pfam" id="PF04542">
    <property type="entry name" value="Sigma70_r2"/>
    <property type="match status" value="1"/>
</dbReference>
<dbReference type="Gene3D" id="1.10.1740.10">
    <property type="match status" value="1"/>
</dbReference>
<accession>A0A1U7CII8</accession>
<dbReference type="OrthoDB" id="290588at2"/>
<dbReference type="InterPro" id="IPR007627">
    <property type="entry name" value="RNA_pol_sigma70_r2"/>
</dbReference>
<sequence>MAVEGSGAVPRSIHALLTAGTFGGLTDGQLIERFVTREGEAAELAFAALMDQHGPMVLRVCRGVLPNEHDAEDAFQAMFLILARKARSIRPGFSILRPGRRSGPRRRRAAKGPENRKLV</sequence>
<evidence type="ECO:0000259" key="2">
    <source>
        <dbReference type="Pfam" id="PF04542"/>
    </source>
</evidence>
<dbReference type="AlphaFoldDB" id="A0A1U7CII8"/>
<proteinExistence type="predicted"/>
<dbReference type="SUPFAM" id="SSF88946">
    <property type="entry name" value="Sigma2 domain of RNA polymerase sigma factors"/>
    <property type="match status" value="1"/>
</dbReference>
<gene>
    <name evidence="3" type="ORF">BSF38_00119</name>
</gene>
<dbReference type="EMBL" id="CP019082">
    <property type="protein sequence ID" value="APW58718.1"/>
    <property type="molecule type" value="Genomic_DNA"/>
</dbReference>
<feature type="compositionally biased region" description="Basic residues" evidence="1">
    <location>
        <begin position="98"/>
        <end position="110"/>
    </location>
</feature>
<dbReference type="GO" id="GO:0003700">
    <property type="term" value="F:DNA-binding transcription factor activity"/>
    <property type="evidence" value="ECO:0007669"/>
    <property type="project" value="InterPro"/>
</dbReference>
<dbReference type="KEGG" id="pbor:BSF38_00119"/>
<evidence type="ECO:0000256" key="1">
    <source>
        <dbReference type="SAM" id="MobiDB-lite"/>
    </source>
</evidence>
<feature type="region of interest" description="Disordered" evidence="1">
    <location>
        <begin position="94"/>
        <end position="119"/>
    </location>
</feature>
<evidence type="ECO:0000313" key="3">
    <source>
        <dbReference type="EMBL" id="APW58718.1"/>
    </source>
</evidence>
<protein>
    <recommendedName>
        <fullName evidence="2">RNA polymerase sigma-70 region 2 domain-containing protein</fullName>
    </recommendedName>
</protein>
<evidence type="ECO:0000313" key="4">
    <source>
        <dbReference type="Proteomes" id="UP000186309"/>
    </source>
</evidence>
<dbReference type="InterPro" id="IPR013325">
    <property type="entry name" value="RNA_pol_sigma_r2"/>
</dbReference>
<organism evidence="3 4">
    <name type="scientific">Paludisphaera borealis</name>
    <dbReference type="NCBI Taxonomy" id="1387353"/>
    <lineage>
        <taxon>Bacteria</taxon>
        <taxon>Pseudomonadati</taxon>
        <taxon>Planctomycetota</taxon>
        <taxon>Planctomycetia</taxon>
        <taxon>Isosphaerales</taxon>
        <taxon>Isosphaeraceae</taxon>
        <taxon>Paludisphaera</taxon>
    </lineage>
</organism>
<dbReference type="Proteomes" id="UP000186309">
    <property type="component" value="Chromosome"/>
</dbReference>
<dbReference type="RefSeq" id="WP_145951911.1">
    <property type="nucleotide sequence ID" value="NZ_CP019082.1"/>
</dbReference>
<reference evidence="4" key="1">
    <citation type="submission" date="2016-12" db="EMBL/GenBank/DDBJ databases">
        <title>Comparative genomics of four Isosphaeraceae planctomycetes: a common pool of plasmids and glycoside hydrolase genes.</title>
        <authorList>
            <person name="Ivanova A."/>
        </authorList>
    </citation>
    <scope>NUCLEOTIDE SEQUENCE [LARGE SCALE GENOMIC DNA]</scope>
    <source>
        <strain evidence="4">PX4</strain>
    </source>
</reference>